<dbReference type="InterPro" id="IPR011060">
    <property type="entry name" value="RibuloseP-bd_barrel"/>
</dbReference>
<gene>
    <name evidence="9" type="primary">trpF</name>
    <name evidence="11" type="ORF">JF625_23415</name>
</gene>
<dbReference type="Gene3D" id="3.20.20.70">
    <property type="entry name" value="Aldolase class I"/>
    <property type="match status" value="1"/>
</dbReference>
<dbReference type="GO" id="GO:0000162">
    <property type="term" value="P:L-tryptophan biosynthetic process"/>
    <property type="evidence" value="ECO:0007669"/>
    <property type="project" value="UniProtKB-UniRule"/>
</dbReference>
<evidence type="ECO:0000256" key="8">
    <source>
        <dbReference type="ARBA" id="ARBA00023235"/>
    </source>
</evidence>
<evidence type="ECO:0000256" key="5">
    <source>
        <dbReference type="ARBA" id="ARBA00022605"/>
    </source>
</evidence>
<comment type="caution">
    <text evidence="11">The sequence shown here is derived from an EMBL/GenBank/DDBJ whole genome shotgun (WGS) entry which is preliminary data.</text>
</comment>
<evidence type="ECO:0000256" key="7">
    <source>
        <dbReference type="ARBA" id="ARBA00023141"/>
    </source>
</evidence>
<dbReference type="CDD" id="cd00405">
    <property type="entry name" value="PRAI"/>
    <property type="match status" value="1"/>
</dbReference>
<evidence type="ECO:0000256" key="1">
    <source>
        <dbReference type="ARBA" id="ARBA00001164"/>
    </source>
</evidence>
<evidence type="ECO:0000256" key="4">
    <source>
        <dbReference type="ARBA" id="ARBA00022272"/>
    </source>
</evidence>
<name>A0A952KMY5_9PROT</name>
<evidence type="ECO:0000256" key="6">
    <source>
        <dbReference type="ARBA" id="ARBA00022822"/>
    </source>
</evidence>
<comment type="catalytic activity">
    <reaction evidence="1 9">
        <text>N-(5-phospho-beta-D-ribosyl)anthranilate = 1-(2-carboxyphenylamino)-1-deoxy-D-ribulose 5-phosphate</text>
        <dbReference type="Rhea" id="RHEA:21540"/>
        <dbReference type="ChEBI" id="CHEBI:18277"/>
        <dbReference type="ChEBI" id="CHEBI:58613"/>
        <dbReference type="EC" id="5.3.1.24"/>
    </reaction>
</comment>
<keyword evidence="8 9" id="KW-0413">Isomerase</keyword>
<evidence type="ECO:0000256" key="9">
    <source>
        <dbReference type="HAMAP-Rule" id="MF_00135"/>
    </source>
</evidence>
<evidence type="ECO:0000256" key="2">
    <source>
        <dbReference type="ARBA" id="ARBA00004664"/>
    </source>
</evidence>
<dbReference type="InterPro" id="IPR013785">
    <property type="entry name" value="Aldolase_TIM"/>
</dbReference>
<accession>A0A952KMY5</accession>
<evidence type="ECO:0000313" key="12">
    <source>
        <dbReference type="Proteomes" id="UP000700706"/>
    </source>
</evidence>
<dbReference type="NCBIfam" id="NF002295">
    <property type="entry name" value="PRK01222.1-1"/>
    <property type="match status" value="1"/>
</dbReference>
<dbReference type="SUPFAM" id="SSF51366">
    <property type="entry name" value="Ribulose-phoshate binding barrel"/>
    <property type="match status" value="1"/>
</dbReference>
<evidence type="ECO:0000259" key="10">
    <source>
        <dbReference type="Pfam" id="PF00697"/>
    </source>
</evidence>
<evidence type="ECO:0000313" key="11">
    <source>
        <dbReference type="EMBL" id="MBW8728079.1"/>
    </source>
</evidence>
<sequence>MTIIDAKICGIRTPEVLEAAAKHGARWVGFNFYPPSPRSVAPDLGAELARMVPTGLRSVGLFVDPTEDELGAVLGRVPLDVIQLHGSETPERVAEIRGRWAMPVMKAIKIATVEDLDGVAAYEAVADRLLFDAKPPKGVASLPGGNGLAFDWSILSGRTWSKPWMLAGGLTEANVAEAVARTGATTVDVASSIEERPGHKTPERVERFLAAVRALAGAKA</sequence>
<comment type="similarity">
    <text evidence="9">Belongs to the TrpF family.</text>
</comment>
<dbReference type="InterPro" id="IPR001240">
    <property type="entry name" value="PRAI_dom"/>
</dbReference>
<dbReference type="PANTHER" id="PTHR42894:SF1">
    <property type="entry name" value="N-(5'-PHOSPHORIBOSYL)ANTHRANILATE ISOMERASE"/>
    <property type="match status" value="1"/>
</dbReference>
<dbReference type="Pfam" id="PF00697">
    <property type="entry name" value="PRAI"/>
    <property type="match status" value="1"/>
</dbReference>
<evidence type="ECO:0000256" key="3">
    <source>
        <dbReference type="ARBA" id="ARBA00012572"/>
    </source>
</evidence>
<proteinExistence type="inferred from homology"/>
<keyword evidence="7 9" id="KW-0057">Aromatic amino acid biosynthesis</keyword>
<keyword evidence="6 9" id="KW-0822">Tryptophan biosynthesis</keyword>
<dbReference type="Proteomes" id="UP000700706">
    <property type="component" value="Unassembled WGS sequence"/>
</dbReference>
<dbReference type="AlphaFoldDB" id="A0A952KMY5"/>
<dbReference type="PANTHER" id="PTHR42894">
    <property type="entry name" value="N-(5'-PHOSPHORIBOSYL)ANTHRANILATE ISOMERASE"/>
    <property type="match status" value="1"/>
</dbReference>
<keyword evidence="5 9" id="KW-0028">Amino-acid biosynthesis</keyword>
<dbReference type="EC" id="5.3.1.24" evidence="3 9"/>
<dbReference type="InterPro" id="IPR044643">
    <property type="entry name" value="TrpF_fam"/>
</dbReference>
<feature type="domain" description="N-(5'phosphoribosyl) anthranilate isomerase (PRAI)" evidence="10">
    <location>
        <begin position="6"/>
        <end position="209"/>
    </location>
</feature>
<dbReference type="HAMAP" id="MF_00135">
    <property type="entry name" value="PRAI"/>
    <property type="match status" value="1"/>
</dbReference>
<comment type="pathway">
    <text evidence="2 9">Amino-acid biosynthesis; L-tryptophan biosynthesis; L-tryptophan from chorismate: step 3/5.</text>
</comment>
<dbReference type="GO" id="GO:0004640">
    <property type="term" value="F:phosphoribosylanthranilate isomerase activity"/>
    <property type="evidence" value="ECO:0007669"/>
    <property type="project" value="UniProtKB-UniRule"/>
</dbReference>
<organism evidence="11 12">
    <name type="scientific">Inquilinus limosus</name>
    <dbReference type="NCBI Taxonomy" id="171674"/>
    <lineage>
        <taxon>Bacteria</taxon>
        <taxon>Pseudomonadati</taxon>
        <taxon>Pseudomonadota</taxon>
        <taxon>Alphaproteobacteria</taxon>
        <taxon>Rhodospirillales</taxon>
        <taxon>Rhodospirillaceae</taxon>
        <taxon>Inquilinus</taxon>
    </lineage>
</organism>
<reference evidence="11" key="1">
    <citation type="submission" date="2020-06" db="EMBL/GenBank/DDBJ databases">
        <title>Stable isotope informed genome-resolved metagenomics uncovers potential trophic interactions in rhizosphere soil.</title>
        <authorList>
            <person name="Starr E.P."/>
            <person name="Shi S."/>
            <person name="Blazewicz S.J."/>
            <person name="Koch B.J."/>
            <person name="Probst A.J."/>
            <person name="Hungate B.A."/>
            <person name="Pett-Ridge J."/>
            <person name="Firestone M.K."/>
            <person name="Banfield J.F."/>
        </authorList>
    </citation>
    <scope>NUCLEOTIDE SEQUENCE</scope>
    <source>
        <strain evidence="11">YM_69_17</strain>
    </source>
</reference>
<dbReference type="EMBL" id="JAEKLZ010000350">
    <property type="protein sequence ID" value="MBW8728079.1"/>
    <property type="molecule type" value="Genomic_DNA"/>
</dbReference>
<protein>
    <recommendedName>
        <fullName evidence="4 9">N-(5'-phosphoribosyl)anthranilate isomerase</fullName>
        <shortName evidence="9">PRAI</shortName>
        <ecNumber evidence="3 9">5.3.1.24</ecNumber>
    </recommendedName>
</protein>